<proteinExistence type="predicted"/>
<dbReference type="RefSeq" id="WP_290259849.1">
    <property type="nucleotide sequence ID" value="NZ_JAUFQG010000004.1"/>
</dbReference>
<dbReference type="PANTHER" id="PTHR15032">
    <property type="entry name" value="N-ACYL-PHOSPHATIDYLETHANOLAMINE-HYDROLYZING PHOSPHOLIPASE D"/>
    <property type="match status" value="1"/>
</dbReference>
<dbReference type="EMBL" id="JBHSCX010000003">
    <property type="protein sequence ID" value="MFC4361351.1"/>
    <property type="molecule type" value="Genomic_DNA"/>
</dbReference>
<dbReference type="InterPro" id="IPR001279">
    <property type="entry name" value="Metallo-B-lactamas"/>
</dbReference>
<accession>A0ABV8V0E0</accession>
<gene>
    <name evidence="2" type="ORF">ACFOX3_03500</name>
</gene>
<protein>
    <submittedName>
        <fullName evidence="2">MBL fold metallo-hydrolase</fullName>
    </submittedName>
</protein>
<evidence type="ECO:0000313" key="3">
    <source>
        <dbReference type="Proteomes" id="UP001595840"/>
    </source>
</evidence>
<organism evidence="2 3">
    <name type="scientific">Simiduia curdlanivorans</name>
    <dbReference type="NCBI Taxonomy" id="1492769"/>
    <lineage>
        <taxon>Bacteria</taxon>
        <taxon>Pseudomonadati</taxon>
        <taxon>Pseudomonadota</taxon>
        <taxon>Gammaproteobacteria</taxon>
        <taxon>Cellvibrionales</taxon>
        <taxon>Cellvibrionaceae</taxon>
        <taxon>Simiduia</taxon>
    </lineage>
</organism>
<dbReference type="PANTHER" id="PTHR15032:SF4">
    <property type="entry name" value="N-ACYL-PHOSPHATIDYLETHANOLAMINE-HYDROLYZING PHOSPHOLIPASE D"/>
    <property type="match status" value="1"/>
</dbReference>
<dbReference type="InterPro" id="IPR036866">
    <property type="entry name" value="RibonucZ/Hydroxyglut_hydro"/>
</dbReference>
<dbReference type="SUPFAM" id="SSF56281">
    <property type="entry name" value="Metallo-hydrolase/oxidoreductase"/>
    <property type="match status" value="1"/>
</dbReference>
<name>A0ABV8V0E0_9GAMM</name>
<feature type="domain" description="Metallo-beta-lactamase" evidence="1">
    <location>
        <begin position="100"/>
        <end position="292"/>
    </location>
</feature>
<dbReference type="Pfam" id="PF12706">
    <property type="entry name" value="Lactamase_B_2"/>
    <property type="match status" value="1"/>
</dbReference>
<dbReference type="Gene3D" id="3.60.15.10">
    <property type="entry name" value="Ribonuclease Z/Hydroxyacylglutathione hydrolase-like"/>
    <property type="match status" value="1"/>
</dbReference>
<evidence type="ECO:0000259" key="1">
    <source>
        <dbReference type="Pfam" id="PF12706"/>
    </source>
</evidence>
<reference evidence="3" key="1">
    <citation type="journal article" date="2019" name="Int. J. Syst. Evol. Microbiol.">
        <title>The Global Catalogue of Microorganisms (GCM) 10K type strain sequencing project: providing services to taxonomists for standard genome sequencing and annotation.</title>
        <authorList>
            <consortium name="The Broad Institute Genomics Platform"/>
            <consortium name="The Broad Institute Genome Sequencing Center for Infectious Disease"/>
            <person name="Wu L."/>
            <person name="Ma J."/>
        </authorList>
    </citation>
    <scope>NUCLEOTIDE SEQUENCE [LARGE SCALE GENOMIC DNA]</scope>
    <source>
        <strain evidence="3">CECT 8570</strain>
    </source>
</reference>
<comment type="caution">
    <text evidence="2">The sequence shown here is derived from an EMBL/GenBank/DDBJ whole genome shotgun (WGS) entry which is preliminary data.</text>
</comment>
<keyword evidence="3" id="KW-1185">Reference proteome</keyword>
<evidence type="ECO:0000313" key="2">
    <source>
        <dbReference type="EMBL" id="MFC4361351.1"/>
    </source>
</evidence>
<dbReference type="Proteomes" id="UP001595840">
    <property type="component" value="Unassembled WGS sequence"/>
</dbReference>
<sequence>MAFVCTACTPVSKPEYPDSDHFAAAHFFNPEQPESQVGGLWAALNIFWDFTFNKPKDAAPSTSPRVLSLTRDALLALPDNQFVRLGHSTLLFKLNQRFWLTDPVFAERVSPISWAGPKRFHASPIELNDLPEIEAVIISHDHYDHLDKAAIAALAPKTKHFIVPLGVGELLQAWGVAASQVVELDWHESREIEGVRLTATPAQHFSGRSLTDKNARLWASWVIKTPAVSLFFSGDTGYFEGFKRIGERYGPFDVTFVETGAYDPRWADIHMLPEQSVQAHLDLGGRWMMPIHNGTFDLAMHAWTEPFERVLQAATDQGVTVTTPMMGEAVAILTPHRGSPWWCELTPKLAAELR</sequence>